<sequence>MDELRERAKQSIVMKREIKEELPSKTPATTATTANPSIAKKELEEDSLVKRKDSKIKEEVSDHAKINDSDSTRELKKKKKRSSSPKRHKSRHRDSRRRKHRRRRSRSHSSDSYERRRRRRYRKRSSSSGSRDRRRSRHHRKSRKSRRHSSSSSSSSQSSSSPERRRERSPKASDLKSKHPYFSRLSKIRRERLNEERKERFWDGFQWVSKESLELANKDPTAHMKKIFEKPPTGEEKKEEKIVTGKDLRRVVATNLPLHYGIDQEDLSRYLIQKCKEKGHDILFRSIFLNYEQNSGIIECMEKEQTDILIKLDGEVLADNTLRFTKVADEKGFIYGGDSEALMQDSAQLTAQAAAIVNSRIRGLQGKGNTNENINLMGDSFSTTKPSKIIKIMNAHDRYEDLSLQKFQEMYEDMSEMMLQFGQFSALKIIQQDHHDPDSEDVLSQILSELGSVFVEFETEEEAKRAKDELKGKIYDGREVRCIFVPEKVYSSLNLK</sequence>
<proteinExistence type="predicted"/>
<feature type="compositionally biased region" description="Basic residues" evidence="5">
    <location>
        <begin position="115"/>
        <end position="125"/>
    </location>
</feature>
<evidence type="ECO:0000256" key="3">
    <source>
        <dbReference type="ARBA" id="ARBA00023187"/>
    </source>
</evidence>
<feature type="compositionally biased region" description="Basic and acidic residues" evidence="5">
    <location>
        <begin position="39"/>
        <end position="74"/>
    </location>
</feature>
<dbReference type="Gene3D" id="3.30.70.330">
    <property type="match status" value="1"/>
</dbReference>
<comment type="caution">
    <text evidence="7">The sequence shown here is derived from an EMBL/GenBank/DDBJ whole genome shotgun (WGS) entry which is preliminary data.</text>
</comment>
<dbReference type="InterPro" id="IPR000504">
    <property type="entry name" value="RRM_dom"/>
</dbReference>
<evidence type="ECO:0000256" key="2">
    <source>
        <dbReference type="ARBA" id="ARBA00022884"/>
    </source>
</evidence>
<reference evidence="7" key="1">
    <citation type="submission" date="2023-07" db="EMBL/GenBank/DDBJ databases">
        <authorList>
            <consortium name="AG Swart"/>
            <person name="Singh M."/>
            <person name="Singh A."/>
            <person name="Seah K."/>
            <person name="Emmerich C."/>
        </authorList>
    </citation>
    <scope>NUCLEOTIDE SEQUENCE</scope>
    <source>
        <strain evidence="7">DP1</strain>
    </source>
</reference>
<dbReference type="GO" id="GO:0008380">
    <property type="term" value="P:RNA splicing"/>
    <property type="evidence" value="ECO:0007669"/>
    <property type="project" value="UniProtKB-KW"/>
</dbReference>
<feature type="region of interest" description="Disordered" evidence="5">
    <location>
        <begin position="1"/>
        <end position="180"/>
    </location>
</feature>
<dbReference type="InterPro" id="IPR035979">
    <property type="entry name" value="RBD_domain_sf"/>
</dbReference>
<dbReference type="PROSITE" id="PS50102">
    <property type="entry name" value="RRM"/>
    <property type="match status" value="1"/>
</dbReference>
<organism evidence="7 8">
    <name type="scientific">Euplotes crassus</name>
    <dbReference type="NCBI Taxonomy" id="5936"/>
    <lineage>
        <taxon>Eukaryota</taxon>
        <taxon>Sar</taxon>
        <taxon>Alveolata</taxon>
        <taxon>Ciliophora</taxon>
        <taxon>Intramacronucleata</taxon>
        <taxon>Spirotrichea</taxon>
        <taxon>Hypotrichia</taxon>
        <taxon>Euplotida</taxon>
        <taxon>Euplotidae</taxon>
        <taxon>Moneuplotes</taxon>
    </lineage>
</organism>
<keyword evidence="1" id="KW-0507">mRNA processing</keyword>
<feature type="compositionally biased region" description="Basic residues" evidence="5">
    <location>
        <begin position="75"/>
        <end position="107"/>
    </location>
</feature>
<feature type="compositionally biased region" description="Basic and acidic residues" evidence="5">
    <location>
        <begin position="162"/>
        <end position="177"/>
    </location>
</feature>
<keyword evidence="3" id="KW-0508">mRNA splicing</keyword>
<dbReference type="GO" id="GO:0006397">
    <property type="term" value="P:mRNA processing"/>
    <property type="evidence" value="ECO:0007669"/>
    <property type="project" value="UniProtKB-KW"/>
</dbReference>
<evidence type="ECO:0000259" key="6">
    <source>
        <dbReference type="PROSITE" id="PS50102"/>
    </source>
</evidence>
<dbReference type="EMBL" id="CAMPGE010008099">
    <property type="protein sequence ID" value="CAI2367008.1"/>
    <property type="molecule type" value="Genomic_DNA"/>
</dbReference>
<dbReference type="PANTHER" id="PTHR23139">
    <property type="entry name" value="RNA-BINDING PROTEIN"/>
    <property type="match status" value="1"/>
</dbReference>
<keyword evidence="2 4" id="KW-0694">RNA-binding</keyword>
<gene>
    <name evidence="7" type="ORF">ECRASSUSDP1_LOCUS8284</name>
</gene>
<evidence type="ECO:0000313" key="7">
    <source>
        <dbReference type="EMBL" id="CAI2367008.1"/>
    </source>
</evidence>
<evidence type="ECO:0000256" key="4">
    <source>
        <dbReference type="PROSITE-ProRule" id="PRU00176"/>
    </source>
</evidence>
<feature type="compositionally biased region" description="Low complexity" evidence="5">
    <location>
        <begin position="150"/>
        <end position="161"/>
    </location>
</feature>
<feature type="domain" description="RRM" evidence="6">
    <location>
        <begin position="388"/>
        <end position="487"/>
    </location>
</feature>
<dbReference type="SMART" id="SM00361">
    <property type="entry name" value="RRM_1"/>
    <property type="match status" value="1"/>
</dbReference>
<evidence type="ECO:0000313" key="8">
    <source>
        <dbReference type="Proteomes" id="UP001295684"/>
    </source>
</evidence>
<feature type="compositionally biased region" description="Basic residues" evidence="5">
    <location>
        <begin position="132"/>
        <end position="149"/>
    </location>
</feature>
<dbReference type="Proteomes" id="UP001295684">
    <property type="component" value="Unassembled WGS sequence"/>
</dbReference>
<feature type="compositionally biased region" description="Basic and acidic residues" evidence="5">
    <location>
        <begin position="1"/>
        <end position="23"/>
    </location>
</feature>
<dbReference type="Pfam" id="PF00076">
    <property type="entry name" value="RRM_1"/>
    <property type="match status" value="1"/>
</dbReference>
<protein>
    <recommendedName>
        <fullName evidence="6">RRM domain-containing protein</fullName>
    </recommendedName>
</protein>
<dbReference type="AlphaFoldDB" id="A0AAD1UGV0"/>
<dbReference type="SUPFAM" id="SSF54928">
    <property type="entry name" value="RNA-binding domain, RBD"/>
    <property type="match status" value="1"/>
</dbReference>
<name>A0AAD1UGV0_EUPCR</name>
<dbReference type="InterPro" id="IPR003954">
    <property type="entry name" value="RRM_euk-type"/>
</dbReference>
<keyword evidence="8" id="KW-1185">Reference proteome</keyword>
<dbReference type="GO" id="GO:0003723">
    <property type="term" value="F:RNA binding"/>
    <property type="evidence" value="ECO:0007669"/>
    <property type="project" value="UniProtKB-UniRule"/>
</dbReference>
<accession>A0AAD1UGV0</accession>
<dbReference type="InterPro" id="IPR012677">
    <property type="entry name" value="Nucleotide-bd_a/b_plait_sf"/>
</dbReference>
<evidence type="ECO:0000256" key="1">
    <source>
        <dbReference type="ARBA" id="ARBA00022664"/>
    </source>
</evidence>
<evidence type="ECO:0000256" key="5">
    <source>
        <dbReference type="SAM" id="MobiDB-lite"/>
    </source>
</evidence>